<keyword evidence="3" id="KW-1185">Reference proteome</keyword>
<evidence type="ECO:0000313" key="2">
    <source>
        <dbReference type="EMBL" id="CAI4211560.1"/>
    </source>
</evidence>
<dbReference type="SUPFAM" id="SSF81606">
    <property type="entry name" value="PP2C-like"/>
    <property type="match status" value="1"/>
</dbReference>
<reference evidence="2" key="1">
    <citation type="submission" date="2022-11" db="EMBL/GenBank/DDBJ databases">
        <authorList>
            <person name="Scott C."/>
            <person name="Bruce N."/>
        </authorList>
    </citation>
    <scope>NUCLEOTIDE SEQUENCE</scope>
</reference>
<evidence type="ECO:0000313" key="3">
    <source>
        <dbReference type="Proteomes" id="UP000838763"/>
    </source>
</evidence>
<dbReference type="PROSITE" id="PS01032">
    <property type="entry name" value="PPM_1"/>
    <property type="match status" value="1"/>
</dbReference>
<evidence type="ECO:0000256" key="1">
    <source>
        <dbReference type="SAM" id="MobiDB-lite"/>
    </source>
</evidence>
<name>A0A9P1GX68_9PEZI</name>
<comment type="caution">
    <text evidence="2">The sequence shown here is derived from an EMBL/GenBank/DDBJ whole genome shotgun (WGS) entry which is preliminary data.</text>
</comment>
<dbReference type="EMBL" id="CALLCH030000002">
    <property type="protein sequence ID" value="CAI4211560.1"/>
    <property type="molecule type" value="Genomic_DNA"/>
</dbReference>
<dbReference type="GO" id="GO:0043169">
    <property type="term" value="F:cation binding"/>
    <property type="evidence" value="ECO:0007669"/>
    <property type="project" value="InterPro"/>
</dbReference>
<organism evidence="2 3">
    <name type="scientific">Parascedosporium putredinis</name>
    <dbReference type="NCBI Taxonomy" id="1442378"/>
    <lineage>
        <taxon>Eukaryota</taxon>
        <taxon>Fungi</taxon>
        <taxon>Dikarya</taxon>
        <taxon>Ascomycota</taxon>
        <taxon>Pezizomycotina</taxon>
        <taxon>Sordariomycetes</taxon>
        <taxon>Hypocreomycetidae</taxon>
        <taxon>Microascales</taxon>
        <taxon>Microascaceae</taxon>
        <taxon>Parascedosporium</taxon>
    </lineage>
</organism>
<gene>
    <name evidence="2" type="ORF">PPNO1_LOCUS1341</name>
</gene>
<dbReference type="AlphaFoldDB" id="A0A9P1GX68"/>
<dbReference type="Gene3D" id="3.60.40.10">
    <property type="entry name" value="PPM-type phosphatase domain"/>
    <property type="match status" value="1"/>
</dbReference>
<dbReference type="InterPro" id="IPR000222">
    <property type="entry name" value="PP2C_BS"/>
</dbReference>
<protein>
    <recommendedName>
        <fullName evidence="4">PPM-type phosphatase domain-containing protein</fullName>
    </recommendedName>
</protein>
<accession>A0A9P1GX68</accession>
<dbReference type="Proteomes" id="UP000838763">
    <property type="component" value="Unassembled WGS sequence"/>
</dbReference>
<dbReference type="InterPro" id="IPR036457">
    <property type="entry name" value="PPM-type-like_dom_sf"/>
</dbReference>
<sequence>MEISTERESAIHVLSTVRVFLNQISHLVFQVVFTTPEPNPRSLSPTPTLLLPESLPVAREALEESSHNHDHGFDVETDPYPLLPPNRPVLRDAARHLPSTHQSMCTATSQSHKMTMQPASAPSTFIRPRRKFHNYFITHLPSSSMHPDRRSMAGSFGDPQIFYFAVFDGHGGGECSEFLRDELHGYIEEASSELGLRSSLGKKHRPGMPSANGEKRDAPKPSSSSEQVKMATAEEVKKEMQGNVPTVDANDVITEPEHKAAVHGADPVPARVRDFKSAIHHLVDLIKEYRDTVGGYFRRFQPEHFNLNDDIPEITVESVLEYAFLRADLDFISAQARKPDPTI</sequence>
<dbReference type="OrthoDB" id="416093at2759"/>
<evidence type="ECO:0008006" key="4">
    <source>
        <dbReference type="Google" id="ProtNLM"/>
    </source>
</evidence>
<feature type="region of interest" description="Disordered" evidence="1">
    <location>
        <begin position="197"/>
        <end position="231"/>
    </location>
</feature>
<proteinExistence type="predicted"/>